<evidence type="ECO:0000313" key="3">
    <source>
        <dbReference type="Proteomes" id="UP000199076"/>
    </source>
</evidence>
<dbReference type="SUPFAM" id="SSF53474">
    <property type="entry name" value="alpha/beta-Hydrolases"/>
    <property type="match status" value="1"/>
</dbReference>
<dbReference type="PANTHER" id="PTHR43433">
    <property type="entry name" value="HYDROLASE, ALPHA/BETA FOLD FAMILY PROTEIN"/>
    <property type="match status" value="1"/>
</dbReference>
<reference evidence="3" key="1">
    <citation type="submission" date="2016-10" db="EMBL/GenBank/DDBJ databases">
        <authorList>
            <person name="Varghese N."/>
            <person name="Submissions S."/>
        </authorList>
    </citation>
    <scope>NUCLEOTIDE SEQUENCE [LARGE SCALE GENOMIC DNA]</scope>
    <source>
        <strain evidence="3">IBRC-M 10760</strain>
    </source>
</reference>
<organism evidence="2 3">
    <name type="scientific">Halorientalis regularis</name>
    <dbReference type="NCBI Taxonomy" id="660518"/>
    <lineage>
        <taxon>Archaea</taxon>
        <taxon>Methanobacteriati</taxon>
        <taxon>Methanobacteriota</taxon>
        <taxon>Stenosarchaea group</taxon>
        <taxon>Halobacteria</taxon>
        <taxon>Halobacteriales</taxon>
        <taxon>Haloarculaceae</taxon>
        <taxon>Halorientalis</taxon>
    </lineage>
</organism>
<dbReference type="RefSeq" id="WP_092693210.1">
    <property type="nucleotide sequence ID" value="NZ_FNBK01000010.1"/>
</dbReference>
<evidence type="ECO:0000313" key="2">
    <source>
        <dbReference type="EMBL" id="SDF82440.1"/>
    </source>
</evidence>
<dbReference type="InterPro" id="IPR050471">
    <property type="entry name" value="AB_hydrolase"/>
</dbReference>
<name>A0A1G7PAE3_9EURY</name>
<dbReference type="Proteomes" id="UP000199076">
    <property type="component" value="Unassembled WGS sequence"/>
</dbReference>
<dbReference type="InterPro" id="IPR029058">
    <property type="entry name" value="AB_hydrolase_fold"/>
</dbReference>
<feature type="domain" description="AB hydrolase-1" evidence="1">
    <location>
        <begin position="65"/>
        <end position="311"/>
    </location>
</feature>
<dbReference type="Gene3D" id="3.40.50.1820">
    <property type="entry name" value="alpha/beta hydrolase"/>
    <property type="match status" value="1"/>
</dbReference>
<accession>A0A1G7PAE3</accession>
<dbReference type="Pfam" id="PF12697">
    <property type="entry name" value="Abhydrolase_6"/>
    <property type="match status" value="1"/>
</dbReference>
<dbReference type="PANTHER" id="PTHR43433:SF10">
    <property type="entry name" value="AB HYDROLASE-1 DOMAIN-CONTAINING PROTEIN"/>
    <property type="match status" value="1"/>
</dbReference>
<dbReference type="AlphaFoldDB" id="A0A1G7PAE3"/>
<keyword evidence="3" id="KW-1185">Reference proteome</keyword>
<gene>
    <name evidence="2" type="ORF">SAMN05216218_11019</name>
</gene>
<protein>
    <submittedName>
        <fullName evidence="2">Pimeloyl-ACP methyl ester carboxylesterase</fullName>
    </submittedName>
</protein>
<dbReference type="InterPro" id="IPR000073">
    <property type="entry name" value="AB_hydrolase_1"/>
</dbReference>
<proteinExistence type="predicted"/>
<evidence type="ECO:0000259" key="1">
    <source>
        <dbReference type="Pfam" id="PF12697"/>
    </source>
</evidence>
<dbReference type="EMBL" id="FNBK01000010">
    <property type="protein sequence ID" value="SDF82440.1"/>
    <property type="molecule type" value="Genomic_DNA"/>
</dbReference>
<dbReference type="OrthoDB" id="9890at2157"/>
<dbReference type="STRING" id="660518.SAMN05216218_11019"/>
<sequence>MGLRDALGEWFEGEAERATDVATGESAALDLAAEMAEHPRTVTLRDGRELGYATVGDPEGDPLMLFHGFPNSRVFAAAFDGVAREQGVRVIAPERPGFGVSDPDPDRTLTDWPADVADLADALDLDGFPVLGISAGGPYAAATAALLDQRVERAGIVCGLGPMAAVGLRNRLWYYSARFLPPVTKLGLWLGGRQALDDRDAFLESMADSAAPADGPVWTGELGTVVHASMVESRRHHGLDPLVTETALFGQPWGFDLGAISVPTWLWYGKADTVVPPAMGYYLADAIPTAESHFYPDLGHLSTVAETEREVFETLSA</sequence>